<keyword evidence="1" id="KW-0472">Membrane</keyword>
<feature type="transmembrane region" description="Helical" evidence="1">
    <location>
        <begin position="45"/>
        <end position="69"/>
    </location>
</feature>
<keyword evidence="1" id="KW-1133">Transmembrane helix</keyword>
<proteinExistence type="predicted"/>
<keyword evidence="1" id="KW-0812">Transmembrane</keyword>
<evidence type="ECO:0000256" key="1">
    <source>
        <dbReference type="SAM" id="Phobius"/>
    </source>
</evidence>
<dbReference type="EMBL" id="CP036273">
    <property type="protein sequence ID" value="QDU22521.1"/>
    <property type="molecule type" value="Genomic_DNA"/>
</dbReference>
<keyword evidence="3" id="KW-1185">Reference proteome</keyword>
<dbReference type="AlphaFoldDB" id="A0A517XYF7"/>
<evidence type="ECO:0000313" key="3">
    <source>
        <dbReference type="Proteomes" id="UP000319576"/>
    </source>
</evidence>
<feature type="transmembrane region" description="Helical" evidence="1">
    <location>
        <begin position="9"/>
        <end position="33"/>
    </location>
</feature>
<dbReference type="RefSeq" id="WP_145242322.1">
    <property type="nucleotide sequence ID" value="NZ_CP036273.1"/>
</dbReference>
<evidence type="ECO:0000313" key="2">
    <source>
        <dbReference type="EMBL" id="QDU22521.1"/>
    </source>
</evidence>
<organism evidence="2 3">
    <name type="scientific">Urbifossiella limnaea</name>
    <dbReference type="NCBI Taxonomy" id="2528023"/>
    <lineage>
        <taxon>Bacteria</taxon>
        <taxon>Pseudomonadati</taxon>
        <taxon>Planctomycetota</taxon>
        <taxon>Planctomycetia</taxon>
        <taxon>Gemmatales</taxon>
        <taxon>Gemmataceae</taxon>
        <taxon>Urbifossiella</taxon>
    </lineage>
</organism>
<dbReference type="KEGG" id="uli:ETAA1_45030"/>
<protein>
    <submittedName>
        <fullName evidence="2">Uncharacterized protein</fullName>
    </submittedName>
</protein>
<dbReference type="Proteomes" id="UP000319576">
    <property type="component" value="Chromosome"/>
</dbReference>
<sequence>MTRLRARTYYAVIAAGVGLGAAAAGGAAYLAGAKSDGRRVLGDGLVVPVAVMMGGTFGGLAGVAAAVALDRRR</sequence>
<gene>
    <name evidence="2" type="ORF">ETAA1_45030</name>
</gene>
<reference evidence="2 3" key="1">
    <citation type="submission" date="2019-02" db="EMBL/GenBank/DDBJ databases">
        <title>Deep-cultivation of Planctomycetes and their phenomic and genomic characterization uncovers novel biology.</title>
        <authorList>
            <person name="Wiegand S."/>
            <person name="Jogler M."/>
            <person name="Boedeker C."/>
            <person name="Pinto D."/>
            <person name="Vollmers J."/>
            <person name="Rivas-Marin E."/>
            <person name="Kohn T."/>
            <person name="Peeters S.H."/>
            <person name="Heuer A."/>
            <person name="Rast P."/>
            <person name="Oberbeckmann S."/>
            <person name="Bunk B."/>
            <person name="Jeske O."/>
            <person name="Meyerdierks A."/>
            <person name="Storesund J.E."/>
            <person name="Kallscheuer N."/>
            <person name="Luecker S."/>
            <person name="Lage O.M."/>
            <person name="Pohl T."/>
            <person name="Merkel B.J."/>
            <person name="Hornburger P."/>
            <person name="Mueller R.-W."/>
            <person name="Bruemmer F."/>
            <person name="Labrenz M."/>
            <person name="Spormann A.M."/>
            <person name="Op den Camp H."/>
            <person name="Overmann J."/>
            <person name="Amann R."/>
            <person name="Jetten M.S.M."/>
            <person name="Mascher T."/>
            <person name="Medema M.H."/>
            <person name="Devos D.P."/>
            <person name="Kaster A.-K."/>
            <person name="Ovreas L."/>
            <person name="Rohde M."/>
            <person name="Galperin M.Y."/>
            <person name="Jogler C."/>
        </authorList>
    </citation>
    <scope>NUCLEOTIDE SEQUENCE [LARGE SCALE GENOMIC DNA]</scope>
    <source>
        <strain evidence="2 3">ETA_A1</strain>
    </source>
</reference>
<accession>A0A517XYF7</accession>
<name>A0A517XYF7_9BACT</name>